<dbReference type="AlphaFoldDB" id="A0A238BP66"/>
<dbReference type="SUPFAM" id="SSF47473">
    <property type="entry name" value="EF-hand"/>
    <property type="match status" value="1"/>
</dbReference>
<dbReference type="Proteomes" id="UP000242913">
    <property type="component" value="Unassembled WGS sequence"/>
</dbReference>
<reference evidence="4 5" key="1">
    <citation type="submission" date="2015-12" db="EMBL/GenBank/DDBJ databases">
        <title>Draft genome of the nematode, Onchocerca flexuosa.</title>
        <authorList>
            <person name="Mitreva M."/>
        </authorList>
    </citation>
    <scope>NUCLEOTIDE SEQUENCE [LARGE SCALE GENOMIC DNA]</scope>
    <source>
        <strain evidence="4">Red Deer</strain>
    </source>
</reference>
<name>A0A238BP66_9BILA</name>
<feature type="non-terminal residue" evidence="4">
    <location>
        <position position="1"/>
    </location>
</feature>
<dbReference type="InterPro" id="IPR028846">
    <property type="entry name" value="Recoverin"/>
</dbReference>
<keyword evidence="2" id="KW-0677">Repeat</keyword>
<accession>A0A238BP66</accession>
<keyword evidence="1" id="KW-0479">Metal-binding</keyword>
<dbReference type="EMBL" id="KZ270040">
    <property type="protein sequence ID" value="OZC07177.1"/>
    <property type="molecule type" value="Genomic_DNA"/>
</dbReference>
<evidence type="ECO:0000259" key="3">
    <source>
        <dbReference type="PROSITE" id="PS50222"/>
    </source>
</evidence>
<feature type="domain" description="EF-hand" evidence="3">
    <location>
        <begin position="154"/>
        <end position="189"/>
    </location>
</feature>
<evidence type="ECO:0000313" key="4">
    <source>
        <dbReference type="EMBL" id="OZC07177.1"/>
    </source>
</evidence>
<protein>
    <submittedName>
        <fullName evidence="4">EF hand</fullName>
    </submittedName>
</protein>
<evidence type="ECO:0000256" key="1">
    <source>
        <dbReference type="ARBA" id="ARBA00022723"/>
    </source>
</evidence>
<dbReference type="InterPro" id="IPR011992">
    <property type="entry name" value="EF-hand-dom_pair"/>
</dbReference>
<keyword evidence="5" id="KW-1185">Reference proteome</keyword>
<evidence type="ECO:0000256" key="2">
    <source>
        <dbReference type="ARBA" id="ARBA00022737"/>
    </source>
</evidence>
<evidence type="ECO:0000313" key="5">
    <source>
        <dbReference type="Proteomes" id="UP000242913"/>
    </source>
</evidence>
<dbReference type="PROSITE" id="PS50222">
    <property type="entry name" value="EF_HAND_2"/>
    <property type="match status" value="2"/>
</dbReference>
<proteinExistence type="predicted"/>
<dbReference type="PANTHER" id="PTHR23055">
    <property type="entry name" value="CALCIUM BINDING PROTEINS"/>
    <property type="match status" value="1"/>
</dbReference>
<feature type="domain" description="EF-hand" evidence="3">
    <location>
        <begin position="106"/>
        <end position="141"/>
    </location>
</feature>
<sequence length="202" mass="23930">FYFIIISESDVEITEHYEQIAARPDFKSILPEQHFTANELRALYRTFKDRLPISRDSFRNIYAHIFPYGDTEHFADLIFDNLIPEDTEFLTFTEFIKVYSILYRGTMEEKLNWIYKLYDPNNTGKIEWERMFRIITATDDLIGINAMPIISPAQRIEQAKQIVQKFDHENKGWISREDFMTVCSQDEYILQSISALCSTILI</sequence>
<dbReference type="Gene3D" id="1.10.238.10">
    <property type="entry name" value="EF-hand"/>
    <property type="match status" value="1"/>
</dbReference>
<organism evidence="4 5">
    <name type="scientific">Onchocerca flexuosa</name>
    <dbReference type="NCBI Taxonomy" id="387005"/>
    <lineage>
        <taxon>Eukaryota</taxon>
        <taxon>Metazoa</taxon>
        <taxon>Ecdysozoa</taxon>
        <taxon>Nematoda</taxon>
        <taxon>Chromadorea</taxon>
        <taxon>Rhabditida</taxon>
        <taxon>Spirurina</taxon>
        <taxon>Spiruromorpha</taxon>
        <taxon>Filarioidea</taxon>
        <taxon>Onchocercidae</taxon>
        <taxon>Onchocerca</taxon>
    </lineage>
</organism>
<dbReference type="PRINTS" id="PR00450">
    <property type="entry name" value="RECOVERIN"/>
</dbReference>
<gene>
    <name evidence="4" type="ORF">X798_05813</name>
</gene>
<dbReference type="Pfam" id="PF13499">
    <property type="entry name" value="EF-hand_7"/>
    <property type="match status" value="1"/>
</dbReference>
<dbReference type="InterPro" id="IPR002048">
    <property type="entry name" value="EF_hand_dom"/>
</dbReference>
<dbReference type="PANTHER" id="PTHR23055:SF56">
    <property type="entry name" value="EF-HAND DOMAIN-CONTAINING PROTEIN"/>
    <property type="match status" value="1"/>
</dbReference>
<dbReference type="GO" id="GO:0005509">
    <property type="term" value="F:calcium ion binding"/>
    <property type="evidence" value="ECO:0007669"/>
    <property type="project" value="InterPro"/>
</dbReference>
<dbReference type="OrthoDB" id="191686at2759"/>